<evidence type="ECO:0000313" key="2">
    <source>
        <dbReference type="EMBL" id="KAE9087938.1"/>
    </source>
</evidence>
<protein>
    <submittedName>
        <fullName evidence="1">Uncharacterized protein</fullName>
    </submittedName>
</protein>
<comment type="caution">
    <text evidence="1">The sequence shown here is derived from an EMBL/GenBank/DDBJ whole genome shotgun (WGS) entry which is preliminary data.</text>
</comment>
<evidence type="ECO:0000313" key="4">
    <source>
        <dbReference type="Proteomes" id="UP000488956"/>
    </source>
</evidence>
<proteinExistence type="predicted"/>
<gene>
    <name evidence="2" type="ORF">PF010_g19544</name>
    <name evidence="1" type="ORF">PF011_g19009</name>
</gene>
<dbReference type="EMBL" id="QXFX01001582">
    <property type="protein sequence ID" value="KAE9087938.1"/>
    <property type="molecule type" value="Genomic_DNA"/>
</dbReference>
<dbReference type="Proteomes" id="UP000460718">
    <property type="component" value="Unassembled WGS sequence"/>
</dbReference>
<sequence length="75" mass="8489">MYLRIGIPTTARLHNFSPSSVFDSRHSGQVNPSLLQLPSLPQSELLLIKTMFRSSDFFGWRPNSVTPMGQISQRL</sequence>
<name>A0A6A3J914_9STRA</name>
<accession>A0A6A3J914</accession>
<dbReference type="EMBL" id="QXFW01001570">
    <property type="protein sequence ID" value="KAE8988845.1"/>
    <property type="molecule type" value="Genomic_DNA"/>
</dbReference>
<evidence type="ECO:0000313" key="3">
    <source>
        <dbReference type="Proteomes" id="UP000460718"/>
    </source>
</evidence>
<organism evidence="1 3">
    <name type="scientific">Phytophthora fragariae</name>
    <dbReference type="NCBI Taxonomy" id="53985"/>
    <lineage>
        <taxon>Eukaryota</taxon>
        <taxon>Sar</taxon>
        <taxon>Stramenopiles</taxon>
        <taxon>Oomycota</taxon>
        <taxon>Peronosporomycetes</taxon>
        <taxon>Peronosporales</taxon>
        <taxon>Peronosporaceae</taxon>
        <taxon>Phytophthora</taxon>
    </lineage>
</organism>
<evidence type="ECO:0000313" key="1">
    <source>
        <dbReference type="EMBL" id="KAE8988845.1"/>
    </source>
</evidence>
<dbReference type="Proteomes" id="UP000488956">
    <property type="component" value="Unassembled WGS sequence"/>
</dbReference>
<dbReference type="AlphaFoldDB" id="A0A6A3J914"/>
<reference evidence="3 4" key="1">
    <citation type="submission" date="2018-09" db="EMBL/GenBank/DDBJ databases">
        <title>Genomic investigation of the strawberry pathogen Phytophthora fragariae indicates pathogenicity is determined by transcriptional variation in three key races.</title>
        <authorList>
            <person name="Adams T.M."/>
            <person name="Armitage A.D."/>
            <person name="Sobczyk M.K."/>
            <person name="Bates H.J."/>
            <person name="Dunwell J.M."/>
            <person name="Nellist C.F."/>
            <person name="Harrison R.J."/>
        </authorList>
    </citation>
    <scope>NUCLEOTIDE SEQUENCE [LARGE SCALE GENOMIC DNA]</scope>
    <source>
        <strain evidence="2 4">ONT-3</strain>
        <strain evidence="1 3">SCRP245</strain>
    </source>
</reference>